<feature type="domain" description="Peptide N-acetyl-beta-D-glucosaminyl asparaginase amidase A N-terminal" evidence="2">
    <location>
        <begin position="34"/>
        <end position="352"/>
    </location>
</feature>
<dbReference type="Pfam" id="PF25156">
    <property type="entry name" value="PNGase_A_C"/>
    <property type="match status" value="1"/>
</dbReference>
<keyword evidence="1" id="KW-0732">Signal</keyword>
<evidence type="ECO:0000313" key="5">
    <source>
        <dbReference type="Proteomes" id="UP000243579"/>
    </source>
</evidence>
<dbReference type="AlphaFoldDB" id="A0A0A7CNR9"/>
<dbReference type="EMBL" id="KM038644">
    <property type="protein sequence ID" value="AIG56105.1"/>
    <property type="molecule type" value="Genomic_DNA"/>
</dbReference>
<dbReference type="EMBL" id="JNBR01000074">
    <property type="protein sequence ID" value="OQR99147.1"/>
    <property type="molecule type" value="Genomic_DNA"/>
</dbReference>
<gene>
    <name evidence="4" type="ORF">ACHHYP_07266</name>
</gene>
<accession>A0A0A7CNR9</accession>
<evidence type="ECO:0000256" key="1">
    <source>
        <dbReference type="SAM" id="SignalP"/>
    </source>
</evidence>
<reference evidence="3 5" key="1">
    <citation type="journal article" date="2014" name="Genome Biol. Evol.">
        <title>The secreted proteins of Achlya hypogyna and Thraustotheca clavata identify the ancestral oomycete secretome and reveal gene acquisitions by horizontal gene transfer.</title>
        <authorList>
            <person name="Misner I."/>
            <person name="Blouin N."/>
            <person name="Leonard G."/>
            <person name="Richards T.A."/>
            <person name="Lane C.E."/>
        </authorList>
    </citation>
    <scope>NUCLEOTIDE SEQUENCE</scope>
    <source>
        <strain evidence="3 5">ATCC 48635</strain>
    </source>
</reference>
<evidence type="ECO:0000313" key="3">
    <source>
        <dbReference type="EMBL" id="AIG56105.1"/>
    </source>
</evidence>
<evidence type="ECO:0000259" key="2">
    <source>
        <dbReference type="Pfam" id="PF12222"/>
    </source>
</evidence>
<keyword evidence="5" id="KW-1185">Reference proteome</keyword>
<organism evidence="3">
    <name type="scientific">Achlya hypogyna</name>
    <name type="common">Oomycete</name>
    <name type="synonym">Protoachlya hypogyna</name>
    <dbReference type="NCBI Taxonomy" id="1202772"/>
    <lineage>
        <taxon>Eukaryota</taxon>
        <taxon>Sar</taxon>
        <taxon>Stramenopiles</taxon>
        <taxon>Oomycota</taxon>
        <taxon>Saprolegniomycetes</taxon>
        <taxon>Saprolegniales</taxon>
        <taxon>Achlyaceae</taxon>
        <taxon>Achlya</taxon>
    </lineage>
</organism>
<feature type="signal peptide" evidence="1">
    <location>
        <begin position="1"/>
        <end position="16"/>
    </location>
</feature>
<dbReference type="Proteomes" id="UP000243579">
    <property type="component" value="Unassembled WGS sequence"/>
</dbReference>
<dbReference type="InterPro" id="IPR056948">
    <property type="entry name" value="PNGaseA_N"/>
</dbReference>
<sequence>MVFRLVAMGLAAVAAADNIFSVDVTLPVNTNAVHYESPACKVVLMENYVFGASYGKPYQGVFPIPACGSDVANSIVYLRFSASVPAGRQFDRIGAVWANGFELLRTTSQEPSRKTGATWEVLKDISHYKDVIAKGGNVVVALDNVIDATYTSSFTVTVTAEFYRPKEACGSDVRATPRRPDTVLSISNPSGPYGWFTVQPSSSGASGSLVTVPRNTEALFLELFTSHHGCDEFWYTNPTNEFLQPLQTNCGNGAFREFQVLVDGELVGAVWPFPLIYTGGISPYMWRPVVATGAFEAPTYLVDITPFLGKVLDGKPHSISFGVTYGLDYWPTTGNLLIYIDKEGNQTTAVVQSKTFPAPTTARVVSTAHGLDITLNTTAARRSEISTLITTSRGAKLYSVAQDFSFYNDQVYTNNASTQWFDQRTIVTTTTTITPVGGAPATQVLKENYPFSGNTTYVTYTSTEALPLRADDLAVRRDIRREAAEQDGYKLNTTVDHAFLKSIASSGDARHFPLGLSDFVVTIHQRADAYLDSLVGGTGFNTAILKAANATGCYSHDVAGSVVNGITKNIQGSLCP</sequence>
<dbReference type="PANTHER" id="PTHR31104">
    <property type="entry name" value="PEPTIDE-N4-(N-ACETYL-BETA-GLUCOSAMINYL)ASPARAGINE AMIDASE A PROTEIN"/>
    <property type="match status" value="1"/>
</dbReference>
<dbReference type="Pfam" id="PF12222">
    <property type="entry name" value="PNGaseA"/>
    <property type="match status" value="1"/>
</dbReference>
<proteinExistence type="predicted"/>
<protein>
    <submittedName>
        <fullName evidence="3">Secreted protein</fullName>
    </submittedName>
</protein>
<dbReference type="OrthoDB" id="1612078at2759"/>
<dbReference type="InterPro" id="IPR021102">
    <property type="entry name" value="PNGase_A"/>
</dbReference>
<evidence type="ECO:0000313" key="4">
    <source>
        <dbReference type="EMBL" id="OQR99147.1"/>
    </source>
</evidence>
<feature type="chain" id="PRO_5002026870" evidence="1">
    <location>
        <begin position="17"/>
        <end position="576"/>
    </location>
</feature>
<dbReference type="STRING" id="1202772.A0A0A7CNR9"/>
<name>A0A0A7CNR9_ACHHY</name>